<evidence type="ECO:0000313" key="2">
    <source>
        <dbReference type="Proteomes" id="UP000326532"/>
    </source>
</evidence>
<organism evidence="1 2">
    <name type="scientific">Aspergillus parasiticus</name>
    <dbReference type="NCBI Taxonomy" id="5067"/>
    <lineage>
        <taxon>Eukaryota</taxon>
        <taxon>Fungi</taxon>
        <taxon>Dikarya</taxon>
        <taxon>Ascomycota</taxon>
        <taxon>Pezizomycotina</taxon>
        <taxon>Eurotiomycetes</taxon>
        <taxon>Eurotiomycetidae</taxon>
        <taxon>Eurotiales</taxon>
        <taxon>Aspergillaceae</taxon>
        <taxon>Aspergillus</taxon>
        <taxon>Aspergillus subgen. Circumdati</taxon>
    </lineage>
</organism>
<gene>
    <name evidence="1" type="ORF">BDV34DRAFT_203610</name>
</gene>
<dbReference type="Proteomes" id="UP000326532">
    <property type="component" value="Unassembled WGS sequence"/>
</dbReference>
<evidence type="ECO:0000313" key="1">
    <source>
        <dbReference type="EMBL" id="KAB8200995.1"/>
    </source>
</evidence>
<reference evidence="1 2" key="1">
    <citation type="submission" date="2019-04" db="EMBL/GenBank/DDBJ databases">
        <title>Fungal friends and foes A comparative genomics study of 23 Aspergillus species from section Flavi.</title>
        <authorList>
            <consortium name="DOE Joint Genome Institute"/>
            <person name="Kjaerbolling I."/>
            <person name="Vesth T.C."/>
            <person name="Frisvad J.C."/>
            <person name="Nybo J.L."/>
            <person name="Theobald S."/>
            <person name="Kildgaard S."/>
            <person name="Petersen T.I."/>
            <person name="Kuo A."/>
            <person name="Sato A."/>
            <person name="Lyhne E.K."/>
            <person name="Kogle M.E."/>
            <person name="Wiebenga A."/>
            <person name="Kun R.S."/>
            <person name="Lubbers R.J."/>
            <person name="Makela M.R."/>
            <person name="Barry K."/>
            <person name="Chovatia M."/>
            <person name="Clum A."/>
            <person name="Daum C."/>
            <person name="Haridas S."/>
            <person name="He G."/>
            <person name="LaButti K."/>
            <person name="Lipzen A."/>
            <person name="Mondo S."/>
            <person name="Pangilinan J."/>
            <person name="Riley R."/>
            <person name="Salamov A."/>
            <person name="Simmons B.A."/>
            <person name="Magnuson J.K."/>
            <person name="Henrissat B."/>
            <person name="Mortensen U.H."/>
            <person name="Larsen T.O."/>
            <person name="De vries R.P."/>
            <person name="Grigoriev I.V."/>
            <person name="Machida M."/>
            <person name="Baker S.E."/>
            <person name="Andersen M.R."/>
        </authorList>
    </citation>
    <scope>NUCLEOTIDE SEQUENCE [LARGE SCALE GENOMIC DNA]</scope>
    <source>
        <strain evidence="1 2">CBS 117618</strain>
    </source>
</reference>
<proteinExistence type="predicted"/>
<accession>A0A5N6D6W0</accession>
<sequence>MLDVYPLRAEVETGEGSPVSMYANSQGQASPVTPDSLDTFVDWEKPCSWFSPTSARDSFDGYISWDFQGLKLIDVTRDELIEAESPFPFFALSYVLRGAKGLS</sequence>
<keyword evidence="2" id="KW-1185">Reference proteome</keyword>
<name>A0A5N6D6W0_ASPPA</name>
<protein>
    <submittedName>
        <fullName evidence="1">Uncharacterized protein</fullName>
    </submittedName>
</protein>
<dbReference type="VEuPathDB" id="FungiDB:BDV34DRAFT_203610"/>
<dbReference type="EMBL" id="ML735029">
    <property type="protein sequence ID" value="KAB8200995.1"/>
    <property type="molecule type" value="Genomic_DNA"/>
</dbReference>
<dbReference type="AlphaFoldDB" id="A0A5N6D6W0"/>